<sequence length="115" mass="13073">MYTMNGREVIEFGSTGFFGSLLVDVSSGSILERVQDATNLSMVNTSLSAFNNCLEMFSEYFPLDQIDDEDASIERNARVAREIESDVKRIDPEAYEEGSFWYEVRWSVAIGDFED</sequence>
<evidence type="ECO:0000313" key="1">
    <source>
        <dbReference type="EMBL" id="OSZ61569.1"/>
    </source>
</evidence>
<dbReference type="InterPro" id="IPR025851">
    <property type="entry name" value="SUKH-4"/>
</dbReference>
<proteinExistence type="predicted"/>
<dbReference type="Proteomes" id="UP000194266">
    <property type="component" value="Unassembled WGS sequence"/>
</dbReference>
<comment type="caution">
    <text evidence="1">The sequence shown here is derived from an EMBL/GenBank/DDBJ whole genome shotgun (WGS) entry which is preliminary data.</text>
</comment>
<dbReference type="EMBL" id="MRYD01000013">
    <property type="protein sequence ID" value="OSZ61569.1"/>
    <property type="molecule type" value="Genomic_DNA"/>
</dbReference>
<reference evidence="1 2" key="1">
    <citation type="submission" date="2016-12" db="EMBL/GenBank/DDBJ databases">
        <title>Genome Mining:The Detection of Biosynthetic Gene Clusters to Aid in the Expression of Curamycin A produced by Streptomyces sp. strain CZA14.</title>
        <authorList>
            <person name="Durrell K.A."/>
            <person name="Kirby B.M."/>
            <person name="Khan W."/>
            <person name="Mthethwa T."/>
            <person name="Le Roes-Hill M."/>
        </authorList>
    </citation>
    <scope>NUCLEOTIDE SEQUENCE [LARGE SCALE GENOMIC DNA]</scope>
    <source>
        <strain evidence="1 2">CZA14</strain>
    </source>
</reference>
<dbReference type="Pfam" id="PF14435">
    <property type="entry name" value="SUKH-4"/>
    <property type="match status" value="1"/>
</dbReference>
<organism evidence="1 2">
    <name type="scientific">Streptomyces pharetrae CZA14</name>
    <dbReference type="NCBI Taxonomy" id="1144883"/>
    <lineage>
        <taxon>Bacteria</taxon>
        <taxon>Bacillati</taxon>
        <taxon>Actinomycetota</taxon>
        <taxon>Actinomycetes</taxon>
        <taxon>Kitasatosporales</taxon>
        <taxon>Streptomycetaceae</taxon>
        <taxon>Streptomyces</taxon>
    </lineage>
</organism>
<keyword evidence="2" id="KW-1185">Reference proteome</keyword>
<evidence type="ECO:0000313" key="2">
    <source>
        <dbReference type="Proteomes" id="UP000194266"/>
    </source>
</evidence>
<protein>
    <submittedName>
        <fullName evidence="1">Uncharacterized protein</fullName>
    </submittedName>
</protein>
<accession>A0ABX3YNP7</accession>
<name>A0ABX3YNP7_9ACTN</name>
<gene>
    <name evidence="1" type="ORF">OQI_04485</name>
</gene>